<evidence type="ECO:0000259" key="3">
    <source>
        <dbReference type="Pfam" id="PF01648"/>
    </source>
</evidence>
<protein>
    <recommendedName>
        <fullName evidence="3">4'-phosphopantetheinyl transferase domain-containing protein</fullName>
    </recommendedName>
</protein>
<evidence type="ECO:0000256" key="2">
    <source>
        <dbReference type="ARBA" id="ARBA00022679"/>
    </source>
</evidence>
<dbReference type="EMBL" id="BAABGQ010000005">
    <property type="protein sequence ID" value="GAA4496395.1"/>
    <property type="molecule type" value="Genomic_DNA"/>
</dbReference>
<comment type="caution">
    <text evidence="4">The sequence shown here is derived from an EMBL/GenBank/DDBJ whole genome shotgun (WGS) entry which is preliminary data.</text>
</comment>
<dbReference type="InterPro" id="IPR008278">
    <property type="entry name" value="4-PPantetheinyl_Trfase_dom"/>
</dbReference>
<evidence type="ECO:0000256" key="1">
    <source>
        <dbReference type="ARBA" id="ARBA00010990"/>
    </source>
</evidence>
<keyword evidence="2" id="KW-0808">Transferase</keyword>
<dbReference type="Proteomes" id="UP001501243">
    <property type="component" value="Unassembled WGS sequence"/>
</dbReference>
<dbReference type="SUPFAM" id="SSF56214">
    <property type="entry name" value="4'-phosphopantetheinyl transferase"/>
    <property type="match status" value="2"/>
</dbReference>
<keyword evidence="5" id="KW-1185">Reference proteome</keyword>
<dbReference type="Gene3D" id="3.90.470.20">
    <property type="entry name" value="4'-phosphopantetheinyl transferase domain"/>
    <property type="match status" value="2"/>
</dbReference>
<name>A0ABP8Q4U4_9BACT</name>
<dbReference type="InterPro" id="IPR050559">
    <property type="entry name" value="P-Pant_transferase_sf"/>
</dbReference>
<accession>A0ABP8Q4U4</accession>
<evidence type="ECO:0000313" key="4">
    <source>
        <dbReference type="EMBL" id="GAA4496395.1"/>
    </source>
</evidence>
<sequence>MGSFLHIWQADLASPSPSWEPAEASLGPAEMARQARLHVPAQRQAYGRAHAFMRAVLSLYTELPPNALAFALTYKGKPYLLGSDLHVNLSYRGERALLAISNAGPVGADVEQLRLLPDTEALIKELFSETEQLGLQVAPPAAYWPFFYTIWTRKEAYAKALGMGLAVPFAGFSVLAPGPGGQPLLTAPAGAQLTSFAVGVGHQGAVALLAEGSPLTPQHFRYPIDL</sequence>
<comment type="similarity">
    <text evidence="1">Belongs to the P-Pant transferase superfamily. Gsp/Sfp/HetI/AcpT family.</text>
</comment>
<gene>
    <name evidence="4" type="ORF">GCM10023172_09610</name>
</gene>
<organism evidence="4 5">
    <name type="scientific">Hymenobacter ginsengisoli</name>
    <dbReference type="NCBI Taxonomy" id="1051626"/>
    <lineage>
        <taxon>Bacteria</taxon>
        <taxon>Pseudomonadati</taxon>
        <taxon>Bacteroidota</taxon>
        <taxon>Cytophagia</taxon>
        <taxon>Cytophagales</taxon>
        <taxon>Hymenobacteraceae</taxon>
        <taxon>Hymenobacter</taxon>
    </lineage>
</organism>
<dbReference type="PANTHER" id="PTHR12215">
    <property type="entry name" value="PHOSPHOPANTETHEINE TRANSFERASE"/>
    <property type="match status" value="1"/>
</dbReference>
<dbReference type="RefSeq" id="WP_208132306.1">
    <property type="nucleotide sequence ID" value="NZ_BAABGQ010000005.1"/>
</dbReference>
<dbReference type="InterPro" id="IPR037143">
    <property type="entry name" value="4-PPantetheinyl_Trfase_dom_sf"/>
</dbReference>
<reference evidence="5" key="1">
    <citation type="journal article" date="2019" name="Int. J. Syst. Evol. Microbiol.">
        <title>The Global Catalogue of Microorganisms (GCM) 10K type strain sequencing project: providing services to taxonomists for standard genome sequencing and annotation.</title>
        <authorList>
            <consortium name="The Broad Institute Genomics Platform"/>
            <consortium name="The Broad Institute Genome Sequencing Center for Infectious Disease"/>
            <person name="Wu L."/>
            <person name="Ma J."/>
        </authorList>
    </citation>
    <scope>NUCLEOTIDE SEQUENCE [LARGE SCALE GENOMIC DNA]</scope>
    <source>
        <strain evidence="5">JCM 17841</strain>
    </source>
</reference>
<evidence type="ECO:0000313" key="5">
    <source>
        <dbReference type="Proteomes" id="UP001501243"/>
    </source>
</evidence>
<proteinExistence type="inferred from homology"/>
<dbReference type="PANTHER" id="PTHR12215:SF15">
    <property type="entry name" value="4'-PHOSPHOPANTETHEINYL TRANSFERASE SUPERFAMILY-RELATED"/>
    <property type="match status" value="1"/>
</dbReference>
<feature type="domain" description="4'-phosphopantetheinyl transferase" evidence="3">
    <location>
        <begin position="105"/>
        <end position="177"/>
    </location>
</feature>
<dbReference type="Pfam" id="PF01648">
    <property type="entry name" value="ACPS"/>
    <property type="match status" value="1"/>
</dbReference>